<gene>
    <name evidence="1" type="ORF">QE152_g35014</name>
</gene>
<proteinExistence type="predicted"/>
<name>A0AAW1IRW2_POPJA</name>
<comment type="caution">
    <text evidence="1">The sequence shown here is derived from an EMBL/GenBank/DDBJ whole genome shotgun (WGS) entry which is preliminary data.</text>
</comment>
<evidence type="ECO:0000313" key="2">
    <source>
        <dbReference type="Proteomes" id="UP001458880"/>
    </source>
</evidence>
<reference evidence="1 2" key="1">
    <citation type="journal article" date="2024" name="BMC Genomics">
        <title>De novo assembly and annotation of Popillia japonica's genome with initial clues to its potential as an invasive pest.</title>
        <authorList>
            <person name="Cucini C."/>
            <person name="Boschi S."/>
            <person name="Funari R."/>
            <person name="Cardaioli E."/>
            <person name="Iannotti N."/>
            <person name="Marturano G."/>
            <person name="Paoli F."/>
            <person name="Bruttini M."/>
            <person name="Carapelli A."/>
            <person name="Frati F."/>
            <person name="Nardi F."/>
        </authorList>
    </citation>
    <scope>NUCLEOTIDE SEQUENCE [LARGE SCALE GENOMIC DNA]</scope>
    <source>
        <strain evidence="1">DMR45628</strain>
    </source>
</reference>
<keyword evidence="2" id="KW-1185">Reference proteome</keyword>
<evidence type="ECO:0000313" key="1">
    <source>
        <dbReference type="EMBL" id="KAK9692652.1"/>
    </source>
</evidence>
<accession>A0AAW1IRW2</accession>
<protein>
    <submittedName>
        <fullName evidence="1">Uncharacterized protein</fullName>
    </submittedName>
</protein>
<organism evidence="1 2">
    <name type="scientific">Popillia japonica</name>
    <name type="common">Japanese beetle</name>
    <dbReference type="NCBI Taxonomy" id="7064"/>
    <lineage>
        <taxon>Eukaryota</taxon>
        <taxon>Metazoa</taxon>
        <taxon>Ecdysozoa</taxon>
        <taxon>Arthropoda</taxon>
        <taxon>Hexapoda</taxon>
        <taxon>Insecta</taxon>
        <taxon>Pterygota</taxon>
        <taxon>Neoptera</taxon>
        <taxon>Endopterygota</taxon>
        <taxon>Coleoptera</taxon>
        <taxon>Polyphaga</taxon>
        <taxon>Scarabaeiformia</taxon>
        <taxon>Scarabaeidae</taxon>
        <taxon>Rutelinae</taxon>
        <taxon>Popillia</taxon>
    </lineage>
</organism>
<dbReference type="Proteomes" id="UP001458880">
    <property type="component" value="Unassembled WGS sequence"/>
</dbReference>
<dbReference type="AlphaFoldDB" id="A0AAW1IRW2"/>
<dbReference type="EMBL" id="JASPKY010000573">
    <property type="protein sequence ID" value="KAK9692652.1"/>
    <property type="molecule type" value="Genomic_DNA"/>
</dbReference>
<sequence length="245" mass="28416">MFFDDSVIETIVIYTNQHMEHFAREKYSRETYSRPIDALEVKALTGLSRVKKTIGSRALNFCQKLLHERKLTLLGTVRKNKRQLPPELVVAQDRSIPSTIFAFRDTHDDDKIDQTTQKPMIIDCNKTKIEVDMVDQTRICNQKEDQLYSSTAFLTQRSIDLAKKNMIKRQVDQHIPLSIQASIQEIWKLPTENERVNDPDYSSDSEKYMLLNLGRSRWAEHLSVDQQKTSVPGRGQGRIHLDLAE</sequence>